<evidence type="ECO:0000256" key="1">
    <source>
        <dbReference type="ARBA" id="ARBA00022723"/>
    </source>
</evidence>
<keyword evidence="3" id="KW-0862">Zinc</keyword>
<dbReference type="GO" id="GO:0061665">
    <property type="term" value="F:SUMO ligase activity"/>
    <property type="evidence" value="ECO:0007669"/>
    <property type="project" value="TreeGrafter"/>
</dbReference>
<evidence type="ECO:0000256" key="2">
    <source>
        <dbReference type="ARBA" id="ARBA00022771"/>
    </source>
</evidence>
<sequence length="881" mass="95991">MTQSPATLPPLQRPAVAVLPAHTPPQTAAALAAVAKNQMKTLAANNLRLKAVADRLQLYFNGGVTLGTSDLFHLIFAIARGIDYALSNNDIPEIANRLPSLIKQVCQRQNDPLLRSAIMVLMISVKNACKNRWFLKRDAEELLCMSNELSSSFCMPLSATTFTNPHDIIPRLMIRYYPQLKFCHLVSSLEAKPGYDVLMADFLIPRNIPPNERICLLVAQTDNLEMSSCIISPQHVSFLINGKGVDRRTNVSVDAGPQFPTDITKMLKYGTNIIQAIGYFSGNYIIAIAFMSRITPCAPCLEDYVYPMIEKPVSDSDVIEGSSRISLNCPISFKRIKTPVKGHLCKHHQCFDYDNFMEMNSRKPSWRCPCCNTHTSCIDLRIDQKMVKILREVGEGVADIVIFADGSWKAFDEHNVNINQVHKGSSRQQETNTENNSTLDDVVDLTMEKDCTSDIEKNTEQVIFRRSEDKAEDDISELEDRKPFKDNEGLPIPPHASGASIGSSLMSSQMAAHYTRDSIWPGNMPSFSSSILDRTGCTIPYNAQGTLESLSNNIMTNVTNISQSDVVSPALNRGPVVSQPAVSLMTQLGENMQLQSSRVGGSTISSEAGRCFIPRHVSRTPTAVQALPAQTQSLSSSRRMQSVVTNGLGLATDEMPIDQPSRTSNISSASLQLHSNAQVGIPTLNLISNRAPQGQPGGAGALRPTFSTLEYRYAPQLVYQRRNNSANPPSVSQPSPAPASQVQQAPHNPAHATRNLGTSPSVLLSARHAAQAATLQSGAARFSSISRVASVPTTTETGGALSSSESDGWTELQYDKNWRPTGRMRGSLTGVAYEAALNQYLVSSALPGQSQLPPFLATVSTDQFSALPSDTLNVQAPATQQ</sequence>
<dbReference type="AlphaFoldDB" id="A0AAQ3K0A5"/>
<evidence type="ECO:0000256" key="5">
    <source>
        <dbReference type="SAM" id="MobiDB-lite"/>
    </source>
</evidence>
<feature type="compositionally biased region" description="Low complexity" evidence="5">
    <location>
        <begin position="723"/>
        <end position="746"/>
    </location>
</feature>
<dbReference type="CDD" id="cd16650">
    <property type="entry name" value="SP-RING_PIAS-like"/>
    <property type="match status" value="1"/>
</dbReference>
<dbReference type="PANTHER" id="PTHR10782:SF4">
    <property type="entry name" value="TONALLI, ISOFORM E"/>
    <property type="match status" value="1"/>
</dbReference>
<dbReference type="InterPro" id="IPR004181">
    <property type="entry name" value="Znf_MIZ"/>
</dbReference>
<dbReference type="GO" id="GO:0016925">
    <property type="term" value="P:protein sumoylation"/>
    <property type="evidence" value="ECO:0007669"/>
    <property type="project" value="TreeGrafter"/>
</dbReference>
<keyword evidence="2 4" id="KW-0863">Zinc-finger</keyword>
<dbReference type="PANTHER" id="PTHR10782">
    <property type="entry name" value="ZINC FINGER MIZ DOMAIN-CONTAINING PROTEIN"/>
    <property type="match status" value="1"/>
</dbReference>
<feature type="region of interest" description="Disordered" evidence="5">
    <location>
        <begin position="722"/>
        <end position="757"/>
    </location>
</feature>
<evidence type="ECO:0000259" key="6">
    <source>
        <dbReference type="PROSITE" id="PS51044"/>
    </source>
</evidence>
<dbReference type="Proteomes" id="UP001327560">
    <property type="component" value="Chromosome 2"/>
</dbReference>
<evidence type="ECO:0000256" key="3">
    <source>
        <dbReference type="ARBA" id="ARBA00022833"/>
    </source>
</evidence>
<reference evidence="7 8" key="1">
    <citation type="submission" date="2023-10" db="EMBL/GenBank/DDBJ databases">
        <title>Chromosome-scale genome assembly provides insights into flower coloration mechanisms of Canna indica.</title>
        <authorList>
            <person name="Li C."/>
        </authorList>
    </citation>
    <scope>NUCLEOTIDE SEQUENCE [LARGE SCALE GENOMIC DNA]</scope>
    <source>
        <tissue evidence="7">Flower</tissue>
    </source>
</reference>
<organism evidence="7 8">
    <name type="scientific">Canna indica</name>
    <name type="common">Indian-shot</name>
    <dbReference type="NCBI Taxonomy" id="4628"/>
    <lineage>
        <taxon>Eukaryota</taxon>
        <taxon>Viridiplantae</taxon>
        <taxon>Streptophyta</taxon>
        <taxon>Embryophyta</taxon>
        <taxon>Tracheophyta</taxon>
        <taxon>Spermatophyta</taxon>
        <taxon>Magnoliopsida</taxon>
        <taxon>Liliopsida</taxon>
        <taxon>Zingiberales</taxon>
        <taxon>Cannaceae</taxon>
        <taxon>Canna</taxon>
    </lineage>
</organism>
<evidence type="ECO:0000313" key="8">
    <source>
        <dbReference type="Proteomes" id="UP001327560"/>
    </source>
</evidence>
<dbReference type="GO" id="GO:0008270">
    <property type="term" value="F:zinc ion binding"/>
    <property type="evidence" value="ECO:0007669"/>
    <property type="project" value="UniProtKB-KW"/>
</dbReference>
<dbReference type="GO" id="GO:0000785">
    <property type="term" value="C:chromatin"/>
    <property type="evidence" value="ECO:0007669"/>
    <property type="project" value="TreeGrafter"/>
</dbReference>
<keyword evidence="8" id="KW-1185">Reference proteome</keyword>
<evidence type="ECO:0000256" key="4">
    <source>
        <dbReference type="PROSITE-ProRule" id="PRU00452"/>
    </source>
</evidence>
<dbReference type="PROSITE" id="PS51044">
    <property type="entry name" value="ZF_SP_RING"/>
    <property type="match status" value="1"/>
</dbReference>
<evidence type="ECO:0000313" key="7">
    <source>
        <dbReference type="EMBL" id="WOK97205.1"/>
    </source>
</evidence>
<dbReference type="InterPro" id="IPR013083">
    <property type="entry name" value="Znf_RING/FYVE/PHD"/>
</dbReference>
<dbReference type="GO" id="GO:0016874">
    <property type="term" value="F:ligase activity"/>
    <property type="evidence" value="ECO:0007669"/>
    <property type="project" value="UniProtKB-KW"/>
</dbReference>
<accession>A0AAQ3K0A5</accession>
<proteinExistence type="predicted"/>
<dbReference type="Gene3D" id="3.30.40.10">
    <property type="entry name" value="Zinc/RING finger domain, C3HC4 (zinc finger)"/>
    <property type="match status" value="1"/>
</dbReference>
<keyword evidence="7" id="KW-0436">Ligase</keyword>
<feature type="domain" description="SP-RING-type" evidence="6">
    <location>
        <begin position="314"/>
        <end position="395"/>
    </location>
</feature>
<keyword evidence="1" id="KW-0479">Metal-binding</keyword>
<protein>
    <submittedName>
        <fullName evidence="7">E4 SUMO-protein ligase PIAL2-like isoform X1</fullName>
    </submittedName>
</protein>
<name>A0AAQ3K0A5_9LILI</name>
<gene>
    <name evidence="7" type="ORF">Cni_G05913</name>
</gene>
<dbReference type="EMBL" id="CP136891">
    <property type="protein sequence ID" value="WOK97205.1"/>
    <property type="molecule type" value="Genomic_DNA"/>
</dbReference>
<dbReference type="Pfam" id="PF02891">
    <property type="entry name" value="zf-MIZ"/>
    <property type="match status" value="1"/>
</dbReference>